<evidence type="ECO:0000313" key="3">
    <source>
        <dbReference type="EMBL" id="GAA0762794.1"/>
    </source>
</evidence>
<organism evidence="3 4">
    <name type="scientific">Psychroflexus lacisalsi</name>
    <dbReference type="NCBI Taxonomy" id="503928"/>
    <lineage>
        <taxon>Bacteria</taxon>
        <taxon>Pseudomonadati</taxon>
        <taxon>Bacteroidota</taxon>
        <taxon>Flavobacteriia</taxon>
        <taxon>Flavobacteriales</taxon>
        <taxon>Flavobacteriaceae</taxon>
        <taxon>Psychroflexus</taxon>
    </lineage>
</organism>
<dbReference type="RefSeq" id="WP_317196208.1">
    <property type="nucleotide sequence ID" value="NZ_BAAAGG010000022.1"/>
</dbReference>
<dbReference type="NCBIfam" id="NF033578">
    <property type="entry name" value="transpos_IS5_1"/>
    <property type="match status" value="1"/>
</dbReference>
<proteinExistence type="predicted"/>
<dbReference type="InterPro" id="IPR025668">
    <property type="entry name" value="Tnp_DDE_dom"/>
</dbReference>
<dbReference type="Proteomes" id="UP001500185">
    <property type="component" value="Unassembled WGS sequence"/>
</dbReference>
<dbReference type="EMBL" id="BAAAGG010000022">
    <property type="protein sequence ID" value="GAA0762794.1"/>
    <property type="molecule type" value="Genomic_DNA"/>
</dbReference>
<dbReference type="InterPro" id="IPR008490">
    <property type="entry name" value="Transposase_InsH_N"/>
</dbReference>
<evidence type="ECO:0000259" key="1">
    <source>
        <dbReference type="Pfam" id="PF05598"/>
    </source>
</evidence>
<accession>A0ABP3VN58</accession>
<evidence type="ECO:0000259" key="2">
    <source>
        <dbReference type="Pfam" id="PF13586"/>
    </source>
</evidence>
<dbReference type="PANTHER" id="PTHR33803:SF3">
    <property type="entry name" value="BLL1974 PROTEIN"/>
    <property type="match status" value="1"/>
</dbReference>
<feature type="domain" description="Transposase InsH N-terminal" evidence="1">
    <location>
        <begin position="19"/>
        <end position="116"/>
    </location>
</feature>
<name>A0ABP3VN58_9FLAO</name>
<sequence>MIQYTPANQLTLDGFSHPFDRELSSDNRWVKLSVLVPWDALAQIYSKSLHANSGRKSIDVRMVIAAIIVKHKLGLDDRGCVEMISENIYLQYFCGLKSFQTQIPFHPTVFVDIRKRMGSSSFDSWNVLIMEKADQLKPTKHKMIYNNNDKDNNPNEPCCSSNNKGKLKIDASVANQKIVFPTDAGLLNTARKESERMIDLLCKKVATGIKPRDYRRIARTEYLVFSKKRRKSKKVIRKFIRKQISYLKRNLGYIENLLNQIQEQREQPQKLGMFVDLENKYPFRFPLSDRDQKLYWVIQHLYEQQVYMYENKIHSVKDRIVNIYQPYVRPIPRGKDKAATEFGAKISASVVEGMSRVEHINWNQFNESTDLILQVEAYKTVHNRYPELVLADQIYLNRKNRKWLKEKGIRSVGKPLGRPPKVELSAYQKRKLKKERKERNHIEAKFGQGKNAYGLASIKAKRSDTSQSWIGAIFFVMNLITLTKIAEKYAIFCAFFKMRLIQWDKLFRKTNYNIYLIKNSQPKHTNQQYQYVY</sequence>
<gene>
    <name evidence="3" type="ORF">GCM10009433_23470</name>
</gene>
<dbReference type="Pfam" id="PF05598">
    <property type="entry name" value="DUF772"/>
    <property type="match status" value="1"/>
</dbReference>
<evidence type="ECO:0000313" key="4">
    <source>
        <dbReference type="Proteomes" id="UP001500185"/>
    </source>
</evidence>
<dbReference type="Pfam" id="PF13586">
    <property type="entry name" value="DDE_Tnp_1_2"/>
    <property type="match status" value="1"/>
</dbReference>
<feature type="domain" description="Transposase DDE" evidence="2">
    <location>
        <begin position="389"/>
        <end position="479"/>
    </location>
</feature>
<dbReference type="InterPro" id="IPR047710">
    <property type="entry name" value="Transpos_IS5-like"/>
</dbReference>
<protein>
    <submittedName>
        <fullName evidence="3">IS5-like element ISLca2 family transposase</fullName>
    </submittedName>
</protein>
<reference evidence="4" key="1">
    <citation type="journal article" date="2019" name="Int. J. Syst. Evol. Microbiol.">
        <title>The Global Catalogue of Microorganisms (GCM) 10K type strain sequencing project: providing services to taxonomists for standard genome sequencing and annotation.</title>
        <authorList>
            <consortium name="The Broad Institute Genomics Platform"/>
            <consortium name="The Broad Institute Genome Sequencing Center for Infectious Disease"/>
            <person name="Wu L."/>
            <person name="Ma J."/>
        </authorList>
    </citation>
    <scope>NUCLEOTIDE SEQUENCE [LARGE SCALE GENOMIC DNA]</scope>
    <source>
        <strain evidence="4">JCM 16231</strain>
    </source>
</reference>
<keyword evidence="4" id="KW-1185">Reference proteome</keyword>
<comment type="caution">
    <text evidence="3">The sequence shown here is derived from an EMBL/GenBank/DDBJ whole genome shotgun (WGS) entry which is preliminary data.</text>
</comment>
<dbReference type="PANTHER" id="PTHR33803">
    <property type="entry name" value="IS1478 TRANSPOSASE"/>
    <property type="match status" value="1"/>
</dbReference>